<dbReference type="PANTHER" id="PTHR10138:SF0">
    <property type="entry name" value="TRYPTOPHAN 2,3-DIOXYGENASE"/>
    <property type="match status" value="1"/>
</dbReference>
<keyword evidence="1" id="KW-0479">Metal-binding</keyword>
<dbReference type="AlphaFoldDB" id="A0A4R4NFG7"/>
<feature type="binding site" evidence="1">
    <location>
        <position position="179"/>
    </location>
    <ligand>
        <name>substrate</name>
    </ligand>
</feature>
<dbReference type="SUPFAM" id="SSF140959">
    <property type="entry name" value="Indolic compounds 2,3-dioxygenase-like"/>
    <property type="match status" value="1"/>
</dbReference>
<accession>A0A4R4NFG7</accession>
<keyword evidence="1" id="KW-0408">Iron</keyword>
<comment type="cofactor">
    <cofactor evidence="1">
        <name>heme</name>
        <dbReference type="ChEBI" id="CHEBI:30413"/>
    </cofactor>
    <text evidence="1">Binds 1 heme group per subunit.</text>
</comment>
<dbReference type="GO" id="GO:0004833">
    <property type="term" value="F:L-tryptophan 2,3-dioxygenase activity"/>
    <property type="evidence" value="ECO:0007669"/>
    <property type="project" value="UniProtKB-UniRule"/>
</dbReference>
<comment type="similarity">
    <text evidence="1">Belongs to the tryptophan 2,3-dioxygenase family.</text>
</comment>
<organism evidence="2 3">
    <name type="scientific">Nonomuraea longispora</name>
    <dbReference type="NCBI Taxonomy" id="1848320"/>
    <lineage>
        <taxon>Bacteria</taxon>
        <taxon>Bacillati</taxon>
        <taxon>Actinomycetota</taxon>
        <taxon>Actinomycetes</taxon>
        <taxon>Streptosporangiales</taxon>
        <taxon>Streptosporangiaceae</taxon>
        <taxon>Nonomuraea</taxon>
    </lineage>
</organism>
<dbReference type="OrthoDB" id="9776847at2"/>
<feature type="binding site" evidence="1">
    <location>
        <begin position="113"/>
        <end position="117"/>
    </location>
    <ligand>
        <name>substrate</name>
    </ligand>
</feature>
<keyword evidence="1 2" id="KW-0223">Dioxygenase</keyword>
<reference evidence="2 3" key="1">
    <citation type="submission" date="2019-02" db="EMBL/GenBank/DDBJ databases">
        <title>Draft genome sequences of novel Actinobacteria.</title>
        <authorList>
            <person name="Sahin N."/>
            <person name="Ay H."/>
            <person name="Saygin H."/>
        </authorList>
    </citation>
    <scope>NUCLEOTIDE SEQUENCE [LARGE SCALE GENOMIC DNA]</scope>
    <source>
        <strain evidence="2 3">KC201</strain>
    </source>
</reference>
<name>A0A4R4NFG7_9ACTN</name>
<keyword evidence="3" id="KW-1185">Reference proteome</keyword>
<keyword evidence="1" id="KW-0823">Tryptophan catabolism</keyword>
<feature type="binding site" evidence="1">
    <location>
        <position position="303"/>
    </location>
    <ligand>
        <name>substrate</name>
    </ligand>
</feature>
<dbReference type="GO" id="GO:0019442">
    <property type="term" value="P:L-tryptophan catabolic process to acetyl-CoA"/>
    <property type="evidence" value="ECO:0007669"/>
    <property type="project" value="TreeGrafter"/>
</dbReference>
<dbReference type="InterPro" id="IPR004981">
    <property type="entry name" value="Trp_2_3_dOase"/>
</dbReference>
<comment type="function">
    <text evidence="1">Heme-dependent dioxygenase that catalyzes the oxidative cleavage of the L-tryptophan (L-Trp) pyrrole ring and converts L-tryptophan to N-formyl-L-kynurenine. Catalyzes the oxidative cleavage of the indole moiety.</text>
</comment>
<dbReference type="GO" id="GO:0020037">
    <property type="term" value="F:heme binding"/>
    <property type="evidence" value="ECO:0007669"/>
    <property type="project" value="UniProtKB-UniRule"/>
</dbReference>
<gene>
    <name evidence="1" type="primary">kynA</name>
    <name evidence="2" type="ORF">E1267_17595</name>
</gene>
<keyword evidence="1" id="KW-0560">Oxidoreductase</keyword>
<evidence type="ECO:0000313" key="2">
    <source>
        <dbReference type="EMBL" id="TDC06027.1"/>
    </source>
</evidence>
<keyword evidence="1" id="KW-0349">Heme</keyword>
<comment type="caution">
    <text evidence="2">The sequence shown here is derived from an EMBL/GenBank/DDBJ whole genome shotgun (WGS) entry which is preliminary data.</text>
</comment>
<dbReference type="Proteomes" id="UP000295157">
    <property type="component" value="Unassembled WGS sequence"/>
</dbReference>
<dbReference type="GO" id="GO:0046872">
    <property type="term" value="F:metal ion binding"/>
    <property type="evidence" value="ECO:0007669"/>
    <property type="project" value="UniProtKB-KW"/>
</dbReference>
<comment type="pathway">
    <text evidence="1">Amino-acid degradation; L-tryptophan degradation via kynurenine pathway; L-kynurenine from L-tryptophan: step 1/2.</text>
</comment>
<comment type="catalytic activity">
    <reaction evidence="1">
        <text>L-tryptophan + O2 = N-formyl-L-kynurenine</text>
        <dbReference type="Rhea" id="RHEA:24536"/>
        <dbReference type="ChEBI" id="CHEBI:15379"/>
        <dbReference type="ChEBI" id="CHEBI:57912"/>
        <dbReference type="ChEBI" id="CHEBI:58629"/>
        <dbReference type="EC" id="1.13.11.11"/>
    </reaction>
</comment>
<proteinExistence type="inferred from homology"/>
<evidence type="ECO:0000313" key="3">
    <source>
        <dbReference type="Proteomes" id="UP000295157"/>
    </source>
</evidence>
<comment type="subunit">
    <text evidence="1">Homotetramer.</text>
</comment>
<evidence type="ECO:0000256" key="1">
    <source>
        <dbReference type="HAMAP-Rule" id="MF_01972"/>
    </source>
</evidence>
<dbReference type="GO" id="GO:0019441">
    <property type="term" value="P:L-tryptophan catabolic process to kynurenine"/>
    <property type="evidence" value="ECO:0007669"/>
    <property type="project" value="UniProtKB-UniRule"/>
</dbReference>
<comment type="caution">
    <text evidence="1">Lacks conserved residue(s) required for the propagation of feature annotation.</text>
</comment>
<dbReference type="Gene3D" id="1.20.58.480">
    <property type="match status" value="1"/>
</dbReference>
<dbReference type="EC" id="1.13.11.11" evidence="1"/>
<protein>
    <recommendedName>
        <fullName evidence="1">Tryptophan 2,3-dioxygenase</fullName>
        <shortName evidence="1">TDO</shortName>
        <ecNumber evidence="1">1.13.11.11</ecNumber>
    </recommendedName>
    <alternativeName>
        <fullName evidence="1">Tryptamin 2,3-dioxygenase</fullName>
    </alternativeName>
    <alternativeName>
        <fullName evidence="1">Tryptophan oxygenase</fullName>
        <shortName evidence="1">TO</shortName>
        <shortName evidence="1">TRPO</shortName>
    </alternativeName>
    <alternativeName>
        <fullName evidence="1">Tryptophan pyrrolase</fullName>
    </alternativeName>
    <alternativeName>
        <fullName evidence="1">Tryptophanase</fullName>
    </alternativeName>
</protein>
<dbReference type="PANTHER" id="PTHR10138">
    <property type="entry name" value="TRYPTOPHAN 2,3-DIOXYGENASE"/>
    <property type="match status" value="1"/>
</dbReference>
<dbReference type="UniPathway" id="UPA00333">
    <property type="reaction ID" value="UER00453"/>
</dbReference>
<feature type="binding site" description="axial binding residue" evidence="1">
    <location>
        <position position="289"/>
    </location>
    <ligand>
        <name>heme</name>
        <dbReference type="ChEBI" id="CHEBI:30413"/>
    </ligand>
    <ligandPart>
        <name>Fe</name>
        <dbReference type="ChEBI" id="CHEBI:18248"/>
    </ligandPart>
</feature>
<dbReference type="EMBL" id="SMJZ01000060">
    <property type="protein sequence ID" value="TDC06027.1"/>
    <property type="molecule type" value="Genomic_DNA"/>
</dbReference>
<dbReference type="InterPro" id="IPR037217">
    <property type="entry name" value="Trp/Indoleamine_2_3_dOase-like"/>
</dbReference>
<sequence>MPGGAAGARRAAGPARRAQERLLDLRRRPPDVDVTLTSIPFSGGIGYGNTCARRQRRAIGGRCSVAIDDDAPRPPHRRFGEEGGRLSYGGYLRLPALLAQQQPRSQAPDELLFITVHQVYELWFKLLLHELESVREAMSSGELWQARHLFRRVHAVERVLVEQVEVLETMTPQDFLAFRSMLEPASGFQSVQFRELEFLSGLKDERYLGSFRHAEEADLARLRRRLSEPTLWDAYLRALSLRGLPVSDDEIMGSLLTVARDRRSHDALWQLAEDLLIHDETTALWRMRHVQMVERQIGTKSGTGGSTGAPYLRGRTRLHYFPLLWELRAWL</sequence>
<dbReference type="Pfam" id="PF03301">
    <property type="entry name" value="Trp_dioxygenase"/>
    <property type="match status" value="2"/>
</dbReference>
<dbReference type="HAMAP" id="MF_01972">
    <property type="entry name" value="T23O"/>
    <property type="match status" value="1"/>
</dbReference>